<name>A0A7T1WQV5_9ACTN</name>
<dbReference type="KEGG" id="sbat:G4Z16_02200"/>
<protein>
    <submittedName>
        <fullName evidence="1">Uncharacterized protein</fullName>
    </submittedName>
</protein>
<dbReference type="EMBL" id="CP048882">
    <property type="protein sequence ID" value="QPP05397.1"/>
    <property type="molecule type" value="Genomic_DNA"/>
</dbReference>
<gene>
    <name evidence="1" type="ORF">G4Z16_02200</name>
</gene>
<sequence>MRRVRQAGHHRFQRRRGAVPARAEPTRFAIAVPACRYWQLDHWSVQVRPGDPTLVGWDGSYWFDKSAGTAGASVRNLTVAGQPATPEEAASALRPYDPQLADALEEAARGASARLPTSLPCLGIGT</sequence>
<dbReference type="AlphaFoldDB" id="A0A7T1WQV5"/>
<reference evidence="2" key="1">
    <citation type="submission" date="2020-02" db="EMBL/GenBank/DDBJ databases">
        <title>Streptomyces sp. ASO4wet.</title>
        <authorList>
            <person name="Risdian C."/>
            <person name="Landwehr W."/>
            <person name="Schupp P."/>
            <person name="Wink J."/>
        </authorList>
    </citation>
    <scope>NUCLEOTIDE SEQUENCE [LARGE SCALE GENOMIC DNA]</scope>
    <source>
        <strain evidence="2">ASO4wet</strain>
    </source>
</reference>
<proteinExistence type="predicted"/>
<evidence type="ECO:0000313" key="1">
    <source>
        <dbReference type="EMBL" id="QPP05397.1"/>
    </source>
</evidence>
<evidence type="ECO:0000313" key="2">
    <source>
        <dbReference type="Proteomes" id="UP000595046"/>
    </source>
</evidence>
<keyword evidence="2" id="KW-1185">Reference proteome</keyword>
<organism evidence="1 2">
    <name type="scientific">Streptomyces bathyalis</name>
    <dbReference type="NCBI Taxonomy" id="2710756"/>
    <lineage>
        <taxon>Bacteria</taxon>
        <taxon>Bacillati</taxon>
        <taxon>Actinomycetota</taxon>
        <taxon>Actinomycetes</taxon>
        <taxon>Kitasatosporales</taxon>
        <taxon>Streptomycetaceae</taxon>
        <taxon>Streptomyces</taxon>
    </lineage>
</organism>
<dbReference type="Proteomes" id="UP000595046">
    <property type="component" value="Chromosome"/>
</dbReference>
<accession>A0A7T1WQV5</accession>